<dbReference type="OrthoDB" id="10255964at2759"/>
<dbReference type="SUPFAM" id="SSF50044">
    <property type="entry name" value="SH3-domain"/>
    <property type="match status" value="1"/>
</dbReference>
<accession>A0A1E3Q3F1</accession>
<feature type="region of interest" description="Disordered" evidence="10">
    <location>
        <begin position="144"/>
        <end position="163"/>
    </location>
</feature>
<keyword evidence="14" id="KW-1185">Reference proteome</keyword>
<organism evidence="13 14">
    <name type="scientific">Lipomyces starkeyi NRRL Y-11557</name>
    <dbReference type="NCBI Taxonomy" id="675824"/>
    <lineage>
        <taxon>Eukaryota</taxon>
        <taxon>Fungi</taxon>
        <taxon>Dikarya</taxon>
        <taxon>Ascomycota</taxon>
        <taxon>Saccharomycotina</taxon>
        <taxon>Lipomycetes</taxon>
        <taxon>Lipomycetales</taxon>
        <taxon>Lipomycetaceae</taxon>
        <taxon>Lipomyces</taxon>
    </lineage>
</organism>
<feature type="compositionally biased region" description="Low complexity" evidence="10">
    <location>
        <begin position="214"/>
        <end position="227"/>
    </location>
</feature>
<dbReference type="CDD" id="cd16978">
    <property type="entry name" value="VHS_HSE1"/>
    <property type="match status" value="1"/>
</dbReference>
<dbReference type="Proteomes" id="UP000094385">
    <property type="component" value="Unassembled WGS sequence"/>
</dbReference>
<evidence type="ECO:0000256" key="3">
    <source>
        <dbReference type="ARBA" id="ARBA00017923"/>
    </source>
</evidence>
<feature type="compositionally biased region" description="Polar residues" evidence="10">
    <location>
        <begin position="421"/>
        <end position="430"/>
    </location>
</feature>
<dbReference type="PROSITE" id="PS50179">
    <property type="entry name" value="VHS"/>
    <property type="match status" value="1"/>
</dbReference>
<dbReference type="InterPro" id="IPR001452">
    <property type="entry name" value="SH3_domain"/>
</dbReference>
<evidence type="ECO:0000259" key="12">
    <source>
        <dbReference type="PROSITE" id="PS50179"/>
    </source>
</evidence>
<dbReference type="EMBL" id="KV454296">
    <property type="protein sequence ID" value="ODQ72171.1"/>
    <property type="molecule type" value="Genomic_DNA"/>
</dbReference>
<keyword evidence="6" id="KW-0813">Transport</keyword>
<dbReference type="SUPFAM" id="SSF48464">
    <property type="entry name" value="ENTH/VHS domain"/>
    <property type="match status" value="1"/>
</dbReference>
<comment type="similarity">
    <text evidence="2">Belongs to the STAM family.</text>
</comment>
<comment type="subcellular location">
    <subcellularLocation>
        <location evidence="1">Endosome membrane</location>
        <topology evidence="1">Peripheral membrane protein</topology>
        <orientation evidence="1">Cytoplasmic side</orientation>
    </subcellularLocation>
</comment>
<dbReference type="CDD" id="cd11805">
    <property type="entry name" value="SH3_GRB2_like_C"/>
    <property type="match status" value="1"/>
</dbReference>
<dbReference type="InterPro" id="IPR050670">
    <property type="entry name" value="STAM"/>
</dbReference>
<dbReference type="FunFam" id="2.30.30.40:FF:000072">
    <property type="entry name" value="Unconventional Myosin IB"/>
    <property type="match status" value="1"/>
</dbReference>
<dbReference type="InterPro" id="IPR036028">
    <property type="entry name" value="SH3-like_dom_sf"/>
</dbReference>
<sequence>MFRSSSPTSIEEAINKATDENLTSENWEYILEVCDEVNESPEDGSKAAVTVLQKRLAHRSANVQLYALTLANSLAQNCGTKMHRELASRAFTQTLIRMATDRTVHASVKSRLLEVMEGLVKVFRHDPSLDIMADALVQVKTLNPRLHAPEKPQKPPIQRMQTSEDEELQMVLALSLQESKQKEEIETQQRQEEVERQNVAAFKEESSMGRDAAENTTPAPAATTDPASSVNRVRALYDLTTTEPGELSFRRGDVIFVMESVYQDWWKGSLRGQVGIFPLNYVTPIKEPTPEEFQRDADEEAKVFAESANIERLLALLSSQDATENVDSMEMENLYKTAMSIRPTLIRLIDKYALRKEEMVDLNNRFTAAANKYETSVNSYIRQYQSPRLPNVSAPVPYATTSPVDLLATSAISPIAPSSSQTPFSSTRQAPYQAPRQTPHPLADQTPYTPFIQTSLPPPTGQAPYSPAAGQGQRPYSPAPDNNPFPSNSNNIPYPSTTNNNPYYPSASYPTSNTASTAPNRSSAAPPQAFAGYPDISFASRR</sequence>
<reference evidence="13 14" key="1">
    <citation type="journal article" date="2016" name="Proc. Natl. Acad. Sci. U.S.A.">
        <title>Comparative genomics of biotechnologically important yeasts.</title>
        <authorList>
            <person name="Riley R."/>
            <person name="Haridas S."/>
            <person name="Wolfe K.H."/>
            <person name="Lopes M.R."/>
            <person name="Hittinger C.T."/>
            <person name="Goeker M."/>
            <person name="Salamov A.A."/>
            <person name="Wisecaver J.H."/>
            <person name="Long T.M."/>
            <person name="Calvey C.H."/>
            <person name="Aerts A.L."/>
            <person name="Barry K.W."/>
            <person name="Choi C."/>
            <person name="Clum A."/>
            <person name="Coughlan A.Y."/>
            <person name="Deshpande S."/>
            <person name="Douglass A.P."/>
            <person name="Hanson S.J."/>
            <person name="Klenk H.-P."/>
            <person name="LaButti K.M."/>
            <person name="Lapidus A."/>
            <person name="Lindquist E.A."/>
            <person name="Lipzen A.M."/>
            <person name="Meier-Kolthoff J.P."/>
            <person name="Ohm R.A."/>
            <person name="Otillar R.P."/>
            <person name="Pangilinan J.L."/>
            <person name="Peng Y."/>
            <person name="Rokas A."/>
            <person name="Rosa C.A."/>
            <person name="Scheuner C."/>
            <person name="Sibirny A.A."/>
            <person name="Slot J.C."/>
            <person name="Stielow J.B."/>
            <person name="Sun H."/>
            <person name="Kurtzman C.P."/>
            <person name="Blackwell M."/>
            <person name="Grigoriev I.V."/>
            <person name="Jeffries T.W."/>
        </authorList>
    </citation>
    <scope>NUCLEOTIDE SEQUENCE [LARGE SCALE GENOMIC DNA]</scope>
    <source>
        <strain evidence="13 14">NRRL Y-11557</strain>
    </source>
</reference>
<dbReference type="GO" id="GO:0043130">
    <property type="term" value="F:ubiquitin binding"/>
    <property type="evidence" value="ECO:0007669"/>
    <property type="project" value="InterPro"/>
</dbReference>
<dbReference type="PANTHER" id="PTHR45929:SF3">
    <property type="entry name" value="JAK PATHWAY SIGNAL TRANSDUCTION ADAPTOR MOLECULE"/>
    <property type="match status" value="1"/>
</dbReference>
<dbReference type="GO" id="GO:0033565">
    <property type="term" value="C:ESCRT-0 complex"/>
    <property type="evidence" value="ECO:0007669"/>
    <property type="project" value="TreeGrafter"/>
</dbReference>
<evidence type="ECO:0000313" key="13">
    <source>
        <dbReference type="EMBL" id="ODQ72171.1"/>
    </source>
</evidence>
<dbReference type="InterPro" id="IPR003903">
    <property type="entry name" value="UIM_dom"/>
</dbReference>
<evidence type="ECO:0000256" key="8">
    <source>
        <dbReference type="ARBA" id="ARBA00022927"/>
    </source>
</evidence>
<evidence type="ECO:0000256" key="9">
    <source>
        <dbReference type="PROSITE-ProRule" id="PRU00192"/>
    </source>
</evidence>
<dbReference type="PRINTS" id="PR00499">
    <property type="entry name" value="P67PHOX"/>
</dbReference>
<dbReference type="Gene3D" id="2.30.30.40">
    <property type="entry name" value="SH3 Domains"/>
    <property type="match status" value="1"/>
</dbReference>
<keyword evidence="8" id="KW-0653">Protein transport</keyword>
<dbReference type="Gene3D" id="1.20.5.1940">
    <property type="match status" value="1"/>
</dbReference>
<feature type="compositionally biased region" description="Polar residues" evidence="10">
    <location>
        <begin position="508"/>
        <end position="525"/>
    </location>
</feature>
<feature type="region of interest" description="Disordered" evidence="10">
    <location>
        <begin position="415"/>
        <end position="542"/>
    </location>
</feature>
<evidence type="ECO:0000256" key="1">
    <source>
        <dbReference type="ARBA" id="ARBA00004125"/>
    </source>
</evidence>
<dbReference type="STRING" id="675824.A0A1E3Q3F1"/>
<dbReference type="Gene3D" id="1.25.40.90">
    <property type="match status" value="1"/>
</dbReference>
<feature type="compositionally biased region" description="Basic and acidic residues" evidence="10">
    <location>
        <begin position="203"/>
        <end position="213"/>
    </location>
</feature>
<keyword evidence="7" id="KW-0967">Endosome</keyword>
<dbReference type="PROSITE" id="PS50330">
    <property type="entry name" value="UIM"/>
    <property type="match status" value="1"/>
</dbReference>
<dbReference type="PROSITE" id="PS50002">
    <property type="entry name" value="SH3"/>
    <property type="match status" value="1"/>
</dbReference>
<feature type="region of interest" description="Disordered" evidence="10">
    <location>
        <begin position="203"/>
        <end position="227"/>
    </location>
</feature>
<keyword evidence="5 9" id="KW-0728">SH3 domain</keyword>
<dbReference type="SMART" id="SM00288">
    <property type="entry name" value="VHS"/>
    <property type="match status" value="1"/>
</dbReference>
<dbReference type="InterPro" id="IPR008942">
    <property type="entry name" value="ENTH_VHS"/>
</dbReference>
<dbReference type="GO" id="GO:0043328">
    <property type="term" value="P:protein transport to vacuole involved in ubiquitin-dependent protein catabolic process via the multivesicular body sorting pathway"/>
    <property type="evidence" value="ECO:0007669"/>
    <property type="project" value="TreeGrafter"/>
</dbReference>
<name>A0A1E3Q3F1_LIPST</name>
<dbReference type="SMART" id="SM00326">
    <property type="entry name" value="SH3"/>
    <property type="match status" value="1"/>
</dbReference>
<dbReference type="Pfam" id="PF00790">
    <property type="entry name" value="VHS"/>
    <property type="match status" value="1"/>
</dbReference>
<evidence type="ECO:0000256" key="10">
    <source>
        <dbReference type="SAM" id="MobiDB-lite"/>
    </source>
</evidence>
<dbReference type="GO" id="GO:0035091">
    <property type="term" value="F:phosphatidylinositol binding"/>
    <property type="evidence" value="ECO:0007669"/>
    <property type="project" value="InterPro"/>
</dbReference>
<dbReference type="Pfam" id="PF00018">
    <property type="entry name" value="SH3_1"/>
    <property type="match status" value="1"/>
</dbReference>
<dbReference type="PRINTS" id="PR00452">
    <property type="entry name" value="SH3DOMAIN"/>
</dbReference>
<feature type="domain" description="SH3" evidence="11">
    <location>
        <begin position="228"/>
        <end position="287"/>
    </location>
</feature>
<feature type="compositionally biased region" description="Polar residues" evidence="10">
    <location>
        <begin position="446"/>
        <end position="455"/>
    </location>
</feature>
<proteinExistence type="inferred from homology"/>
<evidence type="ECO:0000313" key="14">
    <source>
        <dbReference type="Proteomes" id="UP000094385"/>
    </source>
</evidence>
<evidence type="ECO:0000259" key="11">
    <source>
        <dbReference type="PROSITE" id="PS50002"/>
    </source>
</evidence>
<protein>
    <recommendedName>
        <fullName evidence="3">Class E vacuolar protein-sorting machinery protein HSE1</fullName>
    </recommendedName>
    <alternativeName>
        <fullName evidence="4">Class E vacuolar protein-sorting machinery protein hse1</fullName>
    </alternativeName>
</protein>
<feature type="domain" description="VHS" evidence="12">
    <location>
        <begin position="17"/>
        <end position="147"/>
    </location>
</feature>
<gene>
    <name evidence="13" type="ORF">LIPSTDRAFT_319275</name>
</gene>
<dbReference type="InterPro" id="IPR002014">
    <property type="entry name" value="VHS_dom"/>
</dbReference>
<evidence type="ECO:0000256" key="6">
    <source>
        <dbReference type="ARBA" id="ARBA00022448"/>
    </source>
</evidence>
<evidence type="ECO:0000256" key="7">
    <source>
        <dbReference type="ARBA" id="ARBA00022753"/>
    </source>
</evidence>
<evidence type="ECO:0000256" key="4">
    <source>
        <dbReference type="ARBA" id="ARBA00018978"/>
    </source>
</evidence>
<evidence type="ECO:0000256" key="2">
    <source>
        <dbReference type="ARBA" id="ARBA00009666"/>
    </source>
</evidence>
<dbReference type="AlphaFoldDB" id="A0A1E3Q3F1"/>
<dbReference type="PANTHER" id="PTHR45929">
    <property type="entry name" value="JAK PATHWAY SIGNAL TRANSDUCTION ADAPTOR MOLECULE"/>
    <property type="match status" value="1"/>
</dbReference>
<feature type="compositionally biased region" description="Low complexity" evidence="10">
    <location>
        <begin position="484"/>
        <end position="506"/>
    </location>
</feature>
<dbReference type="GO" id="GO:0010008">
    <property type="term" value="C:endosome membrane"/>
    <property type="evidence" value="ECO:0007669"/>
    <property type="project" value="UniProtKB-SubCell"/>
</dbReference>
<evidence type="ECO:0000256" key="5">
    <source>
        <dbReference type="ARBA" id="ARBA00022443"/>
    </source>
</evidence>